<dbReference type="EMBL" id="KQ086030">
    <property type="protein sequence ID" value="KLO10290.1"/>
    <property type="molecule type" value="Genomic_DNA"/>
</dbReference>
<accession>A0A0H2REJ7</accession>
<feature type="region of interest" description="Disordered" evidence="1">
    <location>
        <begin position="94"/>
        <end position="114"/>
    </location>
</feature>
<protein>
    <submittedName>
        <fullName evidence="2">Uncharacterized protein</fullName>
    </submittedName>
</protein>
<dbReference type="AlphaFoldDB" id="A0A0H2REJ7"/>
<evidence type="ECO:0000313" key="2">
    <source>
        <dbReference type="EMBL" id="KLO10290.1"/>
    </source>
</evidence>
<evidence type="ECO:0000313" key="3">
    <source>
        <dbReference type="Proteomes" id="UP000053477"/>
    </source>
</evidence>
<dbReference type="InParanoid" id="A0A0H2REJ7"/>
<sequence length="162" mass="18400">MNVRSNTTFVSWLCAATYRHIPLRLARHLLHFDDAAHNFGLQNVRGHESRKAPAQRISSNLRGRFNMASRRDDATLGRSNRRWADRRLSQIPPTHRLSSHSITNEAERRVKTSASPRSIPLAICSRERIDEGRRDDRGAHLVSFGTRDIVTVDEVLSGHGES</sequence>
<organism evidence="2 3">
    <name type="scientific">Schizopora paradoxa</name>
    <dbReference type="NCBI Taxonomy" id="27342"/>
    <lineage>
        <taxon>Eukaryota</taxon>
        <taxon>Fungi</taxon>
        <taxon>Dikarya</taxon>
        <taxon>Basidiomycota</taxon>
        <taxon>Agaricomycotina</taxon>
        <taxon>Agaricomycetes</taxon>
        <taxon>Hymenochaetales</taxon>
        <taxon>Schizoporaceae</taxon>
        <taxon>Schizopora</taxon>
    </lineage>
</organism>
<gene>
    <name evidence="2" type="ORF">SCHPADRAFT_525531</name>
</gene>
<evidence type="ECO:0000256" key="1">
    <source>
        <dbReference type="SAM" id="MobiDB-lite"/>
    </source>
</evidence>
<reference evidence="2 3" key="1">
    <citation type="submission" date="2015-04" db="EMBL/GenBank/DDBJ databases">
        <title>Complete genome sequence of Schizopora paradoxa KUC8140, a cosmopolitan wood degrader in East Asia.</title>
        <authorList>
            <consortium name="DOE Joint Genome Institute"/>
            <person name="Min B."/>
            <person name="Park H."/>
            <person name="Jang Y."/>
            <person name="Kim J.-J."/>
            <person name="Kim K.H."/>
            <person name="Pangilinan J."/>
            <person name="Lipzen A."/>
            <person name="Riley R."/>
            <person name="Grigoriev I.V."/>
            <person name="Spatafora J.W."/>
            <person name="Choi I.-G."/>
        </authorList>
    </citation>
    <scope>NUCLEOTIDE SEQUENCE [LARGE SCALE GENOMIC DNA]</scope>
    <source>
        <strain evidence="2 3">KUC8140</strain>
    </source>
</reference>
<name>A0A0H2REJ7_9AGAM</name>
<keyword evidence="3" id="KW-1185">Reference proteome</keyword>
<proteinExistence type="predicted"/>
<dbReference type="Proteomes" id="UP000053477">
    <property type="component" value="Unassembled WGS sequence"/>
</dbReference>